<dbReference type="SMART" id="SM00325">
    <property type="entry name" value="RhoGEF"/>
    <property type="match status" value="1"/>
</dbReference>
<gene>
    <name evidence="3" type="ORF">RFI_17062</name>
</gene>
<feature type="transmembrane region" description="Helical" evidence="1">
    <location>
        <begin position="12"/>
        <end position="33"/>
    </location>
</feature>
<dbReference type="PANTHER" id="PTHR12673">
    <property type="entry name" value="FACIOGENITAL DYSPLASIA PROTEIN"/>
    <property type="match status" value="1"/>
</dbReference>
<evidence type="ECO:0000313" key="4">
    <source>
        <dbReference type="Proteomes" id="UP000023152"/>
    </source>
</evidence>
<dbReference type="OrthoDB" id="1594986at2759"/>
<dbReference type="GO" id="GO:0005085">
    <property type="term" value="F:guanyl-nucleotide exchange factor activity"/>
    <property type="evidence" value="ECO:0007669"/>
    <property type="project" value="InterPro"/>
</dbReference>
<dbReference type="EMBL" id="ASPP01012873">
    <property type="protein sequence ID" value="ETO20156.1"/>
    <property type="molecule type" value="Genomic_DNA"/>
</dbReference>
<evidence type="ECO:0000313" key="3">
    <source>
        <dbReference type="EMBL" id="ETO20156.1"/>
    </source>
</evidence>
<keyword evidence="1" id="KW-1133">Transmembrane helix</keyword>
<dbReference type="SUPFAM" id="SSF48065">
    <property type="entry name" value="DBL homology domain (DH-domain)"/>
    <property type="match status" value="1"/>
</dbReference>
<sequence>MKKQHLIKYFLKYLIIIIVFVYNFCVFFVSGAANVKKFKRFRVNKNKKKSMTTPVSDEGEITKIKEDKKERLRLCSVKELVETEQSYVNDLETVTKLYIEPLANNEIISQEYHGVLFKEIPALMKLNHSFCASYAPFMCVYPNNKTLECIVVLVSRFEHWDPNSSKIGDHFLQYAPFFNIVPSPHFFFFSLLSSSLTQCLTSHKIKLSYLNVHEMASALRRRLYDTSPPFKDFCDKACKECNGLDLSSYLSKPFQRILKYKLLLQLLNKTTVKVVQFNAQNMCACKRAIYVTRQEILKYTKSAHPDLKDITLALEKITEVWCLFLSTTATVKTKILNNRINEKMKEHDSRMKVRDIEMRLQPRIELVAPARKFVREGKLTKVCRKSDQSYQFILFNDLLLYGHLLNNQDKSLKVHRLITIDSSFRVRDIPQNSIYGTKCFEIHSPEKSFIVYGDHPGLFIYFFGKYLYLRTYIHVYVYIYVLH</sequence>
<dbReference type="GO" id="GO:0005737">
    <property type="term" value="C:cytoplasm"/>
    <property type="evidence" value="ECO:0007669"/>
    <property type="project" value="TreeGrafter"/>
</dbReference>
<dbReference type="Gene3D" id="2.30.29.30">
    <property type="entry name" value="Pleckstrin-homology domain (PH domain)/Phosphotyrosine-binding domain (PTB)"/>
    <property type="match status" value="1"/>
</dbReference>
<dbReference type="Pfam" id="PF00621">
    <property type="entry name" value="RhoGEF"/>
    <property type="match status" value="1"/>
</dbReference>
<dbReference type="InterPro" id="IPR011993">
    <property type="entry name" value="PH-like_dom_sf"/>
</dbReference>
<dbReference type="InterPro" id="IPR051092">
    <property type="entry name" value="FYVE_RhoGEF_PH"/>
</dbReference>
<dbReference type="SUPFAM" id="SSF50729">
    <property type="entry name" value="PH domain-like"/>
    <property type="match status" value="1"/>
</dbReference>
<dbReference type="PROSITE" id="PS50010">
    <property type="entry name" value="DH_2"/>
    <property type="match status" value="1"/>
</dbReference>
<protein>
    <recommendedName>
        <fullName evidence="2">DH domain-containing protein</fullName>
    </recommendedName>
</protein>
<dbReference type="InterPro" id="IPR035899">
    <property type="entry name" value="DBL_dom_sf"/>
</dbReference>
<keyword evidence="1" id="KW-0472">Membrane</keyword>
<name>X6N239_RETFI</name>
<feature type="domain" description="DH" evidence="2">
    <location>
        <begin position="72"/>
        <end position="320"/>
    </location>
</feature>
<dbReference type="Proteomes" id="UP000023152">
    <property type="component" value="Unassembled WGS sequence"/>
</dbReference>
<evidence type="ECO:0000256" key="1">
    <source>
        <dbReference type="SAM" id="Phobius"/>
    </source>
</evidence>
<reference evidence="3 4" key="1">
    <citation type="journal article" date="2013" name="Curr. Biol.">
        <title>The Genome of the Foraminiferan Reticulomyxa filosa.</title>
        <authorList>
            <person name="Glockner G."/>
            <person name="Hulsmann N."/>
            <person name="Schleicher M."/>
            <person name="Noegel A.A."/>
            <person name="Eichinger L."/>
            <person name="Gallinger C."/>
            <person name="Pawlowski J."/>
            <person name="Sierra R."/>
            <person name="Euteneuer U."/>
            <person name="Pillet L."/>
            <person name="Moustafa A."/>
            <person name="Platzer M."/>
            <person name="Groth M."/>
            <person name="Szafranski K."/>
            <person name="Schliwa M."/>
        </authorList>
    </citation>
    <scope>NUCLEOTIDE SEQUENCE [LARGE SCALE GENOMIC DNA]</scope>
</reference>
<feature type="non-terminal residue" evidence="3">
    <location>
        <position position="483"/>
    </location>
</feature>
<proteinExistence type="predicted"/>
<dbReference type="PANTHER" id="PTHR12673:SF159">
    <property type="entry name" value="LD03170P"/>
    <property type="match status" value="1"/>
</dbReference>
<keyword evidence="4" id="KW-1185">Reference proteome</keyword>
<evidence type="ECO:0000259" key="2">
    <source>
        <dbReference type="PROSITE" id="PS50010"/>
    </source>
</evidence>
<organism evidence="3 4">
    <name type="scientific">Reticulomyxa filosa</name>
    <dbReference type="NCBI Taxonomy" id="46433"/>
    <lineage>
        <taxon>Eukaryota</taxon>
        <taxon>Sar</taxon>
        <taxon>Rhizaria</taxon>
        <taxon>Retaria</taxon>
        <taxon>Foraminifera</taxon>
        <taxon>Monothalamids</taxon>
        <taxon>Reticulomyxidae</taxon>
        <taxon>Reticulomyxa</taxon>
    </lineage>
</organism>
<dbReference type="AlphaFoldDB" id="X6N239"/>
<accession>X6N239</accession>
<dbReference type="Gene3D" id="1.20.900.10">
    <property type="entry name" value="Dbl homology (DH) domain"/>
    <property type="match status" value="1"/>
</dbReference>
<dbReference type="InterPro" id="IPR000219">
    <property type="entry name" value="DH_dom"/>
</dbReference>
<comment type="caution">
    <text evidence="3">The sequence shown here is derived from an EMBL/GenBank/DDBJ whole genome shotgun (WGS) entry which is preliminary data.</text>
</comment>
<keyword evidence="1" id="KW-0812">Transmembrane</keyword>